<evidence type="ECO:0000313" key="2">
    <source>
        <dbReference type="Proteomes" id="UP000197157"/>
    </source>
</evidence>
<evidence type="ECO:0000313" key="1">
    <source>
        <dbReference type="EMBL" id="ASG16352.1"/>
    </source>
</evidence>
<gene>
    <name evidence="1" type="ORF">LFZ25_10510</name>
</gene>
<sequence>MLKFVIYGDTVKKLNKTFTYKYTVIRHDDMTVIAEMDFFPDCNRSLMYRDGRYVRFLPLLQNDIMGSDTLINELTIRAGYHE</sequence>
<proteinExistence type="predicted"/>
<reference evidence="1 2" key="1">
    <citation type="submission" date="2017-06" db="EMBL/GenBank/DDBJ databases">
        <title>Salmonella reference genomes for public health.</title>
        <authorList>
            <person name="Robertson J."/>
            <person name="Yoshida C."/>
            <person name="Gurnik S."/>
            <person name="Nash J."/>
        </authorList>
    </citation>
    <scope>NUCLEOTIDE SEQUENCE [LARGE SCALE GENOMIC DNA]</scope>
    <source>
        <strain evidence="1 2">S-1643</strain>
    </source>
</reference>
<organism evidence="1 2">
    <name type="scientific">Salmonella enterica subsp. enterica serovar Macclesfield str. S-1643</name>
    <dbReference type="NCBI Taxonomy" id="1242107"/>
    <lineage>
        <taxon>Bacteria</taxon>
        <taxon>Pseudomonadati</taxon>
        <taxon>Pseudomonadota</taxon>
        <taxon>Gammaproteobacteria</taxon>
        <taxon>Enterobacterales</taxon>
        <taxon>Enterobacteriaceae</taxon>
        <taxon>Salmonella</taxon>
    </lineage>
</organism>
<protein>
    <recommendedName>
        <fullName evidence="3">Bacteriophage cohesive ends</fullName>
    </recommendedName>
</protein>
<name>A0A2C9NYP3_SALET</name>
<accession>A0A2C9NYP3</accession>
<dbReference type="Proteomes" id="UP000197157">
    <property type="component" value="Chromosome"/>
</dbReference>
<dbReference type="RefSeq" id="WP_088730474.1">
    <property type="nucleotide sequence ID" value="NZ_CP022117.1"/>
</dbReference>
<evidence type="ECO:0008006" key="3">
    <source>
        <dbReference type="Google" id="ProtNLM"/>
    </source>
</evidence>
<dbReference type="EMBL" id="CP022117">
    <property type="protein sequence ID" value="ASG16352.1"/>
    <property type="molecule type" value="Genomic_DNA"/>
</dbReference>
<dbReference type="AlphaFoldDB" id="A0A2C9NYP3"/>